<sequence>MLRNLTRMPADMSSDSRRQLLHAVTDLFLLDQEPNDAAKEHYGEIATTSLAHLGDDERKGYADRVASMPTLPHNVAVSLGGDSNAEVARLVLTLSPVLTDTDLAAIAVGQSQQHLVAIAERARLSESVTDILVERGDQKVLHTVSANEGAAFSDRGFDRLLERGEGDAAIAGALARRSDLAPNRAQRVLRIVEHFADGAGAGAKATEEAVSLARQARQQRLEVKLLLSDLTAKVREVDDVLTMLADEDRAYHLAQVLAQVADITIEQALRVLMQRDASGIAVTCRSLGIGTTAFRAILQLRARRLYFSSRDIDDDVDAYAKLDLATAERTLRFLKLRTKIA</sequence>
<dbReference type="EMBL" id="FUYX01000011">
    <property type="protein sequence ID" value="SKC02606.1"/>
    <property type="molecule type" value="Genomic_DNA"/>
</dbReference>
<name>A0A1T5G2D8_9HYPH</name>
<organism evidence="1 2">
    <name type="scientific">Bosea thiooxidans</name>
    <dbReference type="NCBI Taxonomy" id="53254"/>
    <lineage>
        <taxon>Bacteria</taxon>
        <taxon>Pseudomonadati</taxon>
        <taxon>Pseudomonadota</taxon>
        <taxon>Alphaproteobacteria</taxon>
        <taxon>Hyphomicrobiales</taxon>
        <taxon>Boseaceae</taxon>
        <taxon>Bosea</taxon>
    </lineage>
</organism>
<reference evidence="1 2" key="1">
    <citation type="submission" date="2017-02" db="EMBL/GenBank/DDBJ databases">
        <authorList>
            <person name="Peterson S.W."/>
        </authorList>
    </citation>
    <scope>NUCLEOTIDE SEQUENCE [LARGE SCALE GENOMIC DNA]</scope>
    <source>
        <strain evidence="1 2">DSM 9653</strain>
    </source>
</reference>
<protein>
    <recommendedName>
        <fullName evidence="3">DUF2336 domain-containing protein</fullName>
    </recommendedName>
</protein>
<gene>
    <name evidence="1" type="ORF">SAMN05660750_03697</name>
</gene>
<dbReference type="RefSeq" id="WP_079591904.1">
    <property type="nucleotide sequence ID" value="NZ_FUYX01000011.1"/>
</dbReference>
<evidence type="ECO:0008006" key="3">
    <source>
        <dbReference type="Google" id="ProtNLM"/>
    </source>
</evidence>
<dbReference type="AlphaFoldDB" id="A0A1T5G2D8"/>
<dbReference type="Proteomes" id="UP000190130">
    <property type="component" value="Unassembled WGS sequence"/>
</dbReference>
<dbReference type="OrthoDB" id="7888976at2"/>
<dbReference type="Pfam" id="PF10098">
    <property type="entry name" value="DUF2336"/>
    <property type="match status" value="1"/>
</dbReference>
<proteinExistence type="predicted"/>
<accession>A0A1T5G2D8</accession>
<evidence type="ECO:0000313" key="2">
    <source>
        <dbReference type="Proteomes" id="UP000190130"/>
    </source>
</evidence>
<dbReference type="InterPro" id="IPR019285">
    <property type="entry name" value="DUF2336"/>
</dbReference>
<evidence type="ECO:0000313" key="1">
    <source>
        <dbReference type="EMBL" id="SKC02606.1"/>
    </source>
</evidence>